<accession>A0A645HN88</accession>
<dbReference type="AlphaFoldDB" id="A0A645HN88"/>
<dbReference type="EMBL" id="VSSQ01096994">
    <property type="protein sequence ID" value="MPN40521.1"/>
    <property type="molecule type" value="Genomic_DNA"/>
</dbReference>
<name>A0A645HN88_9ZZZZ</name>
<protein>
    <submittedName>
        <fullName evidence="1">Uncharacterized protein</fullName>
    </submittedName>
</protein>
<evidence type="ECO:0000313" key="1">
    <source>
        <dbReference type="EMBL" id="MPN40521.1"/>
    </source>
</evidence>
<comment type="caution">
    <text evidence="1">The sequence shown here is derived from an EMBL/GenBank/DDBJ whole genome shotgun (WGS) entry which is preliminary data.</text>
</comment>
<sequence>MNIKIFDRKRLHMHEHFIADFFKDALRNDRHDPAVKKSGEDSDQIYIAHFNYDG</sequence>
<proteinExistence type="predicted"/>
<gene>
    <name evidence="1" type="ORF">SDC9_188059</name>
</gene>
<reference evidence="1" key="1">
    <citation type="submission" date="2019-08" db="EMBL/GenBank/DDBJ databases">
        <authorList>
            <person name="Kucharzyk K."/>
            <person name="Murdoch R.W."/>
            <person name="Higgins S."/>
            <person name="Loffler F."/>
        </authorList>
    </citation>
    <scope>NUCLEOTIDE SEQUENCE</scope>
</reference>
<organism evidence="1">
    <name type="scientific">bioreactor metagenome</name>
    <dbReference type="NCBI Taxonomy" id="1076179"/>
    <lineage>
        <taxon>unclassified sequences</taxon>
        <taxon>metagenomes</taxon>
        <taxon>ecological metagenomes</taxon>
    </lineage>
</organism>